<dbReference type="RefSeq" id="WP_250195374.1">
    <property type="nucleotide sequence ID" value="NZ_CP097635.1"/>
</dbReference>
<evidence type="ECO:0000313" key="2">
    <source>
        <dbReference type="Proteomes" id="UP001056201"/>
    </source>
</evidence>
<evidence type="ECO:0000313" key="1">
    <source>
        <dbReference type="EMBL" id="URI07109.1"/>
    </source>
</evidence>
<reference evidence="1" key="1">
    <citation type="submission" date="2022-05" db="EMBL/GenBank/DDBJ databases">
        <title>An RpoN-dependent PEP-CTERM gene is involved in floc formation of an Aquincola tertiaricarbonis strain.</title>
        <authorList>
            <person name="Qiu D."/>
            <person name="Xia M."/>
        </authorList>
    </citation>
    <scope>NUCLEOTIDE SEQUENCE</scope>
    <source>
        <strain evidence="1">RN12</strain>
    </source>
</reference>
<dbReference type="EMBL" id="CP097635">
    <property type="protein sequence ID" value="URI07109.1"/>
    <property type="molecule type" value="Genomic_DNA"/>
</dbReference>
<dbReference type="Proteomes" id="UP001056201">
    <property type="component" value="Chromosome 1"/>
</dbReference>
<organism evidence="1 2">
    <name type="scientific">Aquincola tertiaricarbonis</name>
    <dbReference type="NCBI Taxonomy" id="391953"/>
    <lineage>
        <taxon>Bacteria</taxon>
        <taxon>Pseudomonadati</taxon>
        <taxon>Pseudomonadota</taxon>
        <taxon>Betaproteobacteria</taxon>
        <taxon>Burkholderiales</taxon>
        <taxon>Sphaerotilaceae</taxon>
        <taxon>Aquincola</taxon>
    </lineage>
</organism>
<name>A0ABY4S796_AQUTE</name>
<evidence type="ECO:0008006" key="3">
    <source>
        <dbReference type="Google" id="ProtNLM"/>
    </source>
</evidence>
<gene>
    <name evidence="1" type="ORF">MW290_00340</name>
</gene>
<protein>
    <recommendedName>
        <fullName evidence="3">SCP domain-containing protein</fullName>
    </recommendedName>
</protein>
<proteinExistence type="predicted"/>
<accession>A0ABY4S796</accession>
<sequence length="329" mass="33235">MTGVALAVMLAACGGGGGESEAATGTGNGASGTGSGSVGGAVGGAVSTGDAAEAAALALATVNQERERCGFGQVQRQAQLDTAAGWHADYLKLRFNEGLPATHTEDPARSGFKGATAADRAQAAGYAYARLGEFLSFAPLGGSAPAGEALVRAMMATVYHMAGMLDGNTEVGAAVAFADAAPQAYRQAVLAWETGTPLGRQPVEPGVLLTYPCSGSAGLQPYMYGESPEPFSGLGFIAGPGTGHPIYLRAPAGQRIRLSAATLTSGQGRAVPVLLYHASDDAQALLGTHQAFVIPREPLAQGASYQAQVQGTVDGVPFSRDFVFSTGRL</sequence>
<dbReference type="InterPro" id="IPR035940">
    <property type="entry name" value="CAP_sf"/>
</dbReference>
<dbReference type="Gene3D" id="3.40.33.10">
    <property type="entry name" value="CAP"/>
    <property type="match status" value="1"/>
</dbReference>
<keyword evidence="2" id="KW-1185">Reference proteome</keyword>